<dbReference type="RefSeq" id="WP_338538631.1">
    <property type="nucleotide sequence ID" value="NZ_CP104874.1"/>
</dbReference>
<dbReference type="InterPro" id="IPR023753">
    <property type="entry name" value="FAD/NAD-binding_dom"/>
</dbReference>
<dbReference type="Gene3D" id="3.50.50.60">
    <property type="entry name" value="FAD/NAD(P)-binding domain"/>
    <property type="match status" value="2"/>
</dbReference>
<evidence type="ECO:0000313" key="9">
    <source>
        <dbReference type="Proteomes" id="UP001381003"/>
    </source>
</evidence>
<dbReference type="InterPro" id="IPR028202">
    <property type="entry name" value="Reductase_C"/>
</dbReference>
<comment type="cofactor">
    <cofactor evidence="1">
        <name>FAD</name>
        <dbReference type="ChEBI" id="CHEBI:57692"/>
    </cofactor>
</comment>
<accession>A0ABZ2FHQ0</accession>
<name>A0ABZ2FHQ0_9MICO</name>
<reference evidence="8 9" key="1">
    <citation type="submission" date="2022-09" db="EMBL/GenBank/DDBJ databases">
        <title>Complete genome sequence of Janibacter terrae strain COS04-44, PCL-degrading bacteria isolated from oil spilled coast.</title>
        <authorList>
            <person name="Park H."/>
            <person name="Kim J.Y."/>
            <person name="An S.H."/>
            <person name="Lee C.M."/>
            <person name="Weon H.-Y."/>
        </authorList>
    </citation>
    <scope>NUCLEOTIDE SEQUENCE [LARGE SCALE GENOMIC DNA]</scope>
    <source>
        <strain evidence="8 9">COS04-44</strain>
    </source>
</reference>
<feature type="region of interest" description="Disordered" evidence="5">
    <location>
        <begin position="33"/>
        <end position="55"/>
    </location>
</feature>
<dbReference type="PANTHER" id="PTHR43557">
    <property type="entry name" value="APOPTOSIS-INDUCING FACTOR 1"/>
    <property type="match status" value="1"/>
</dbReference>
<keyword evidence="4" id="KW-0560">Oxidoreductase</keyword>
<evidence type="ECO:0000256" key="4">
    <source>
        <dbReference type="ARBA" id="ARBA00023002"/>
    </source>
</evidence>
<evidence type="ECO:0000313" key="8">
    <source>
        <dbReference type="EMBL" id="WWF05839.1"/>
    </source>
</evidence>
<keyword evidence="9" id="KW-1185">Reference proteome</keyword>
<dbReference type="Proteomes" id="UP001381003">
    <property type="component" value="Chromosome"/>
</dbReference>
<keyword evidence="3" id="KW-0274">FAD</keyword>
<feature type="compositionally biased region" description="Basic and acidic residues" evidence="5">
    <location>
        <begin position="34"/>
        <end position="50"/>
    </location>
</feature>
<dbReference type="InterPro" id="IPR016156">
    <property type="entry name" value="FAD/NAD-linked_Rdtase_dimer_sf"/>
</dbReference>
<dbReference type="InterPro" id="IPR036188">
    <property type="entry name" value="FAD/NAD-bd_sf"/>
</dbReference>
<evidence type="ECO:0000259" key="7">
    <source>
        <dbReference type="Pfam" id="PF14759"/>
    </source>
</evidence>
<dbReference type="PRINTS" id="PR00469">
    <property type="entry name" value="PNDRDTASEII"/>
</dbReference>
<proteinExistence type="predicted"/>
<dbReference type="InterPro" id="IPR050446">
    <property type="entry name" value="FAD-oxidoreductase/Apoptosis"/>
</dbReference>
<dbReference type="SUPFAM" id="SSF55424">
    <property type="entry name" value="FAD/NAD-linked reductases, dimerisation (C-terminal) domain"/>
    <property type="match status" value="1"/>
</dbReference>
<dbReference type="Gene3D" id="3.30.390.30">
    <property type="match status" value="1"/>
</dbReference>
<dbReference type="EMBL" id="CP104874">
    <property type="protein sequence ID" value="WWF05839.1"/>
    <property type="molecule type" value="Genomic_DNA"/>
</dbReference>
<evidence type="ECO:0000256" key="2">
    <source>
        <dbReference type="ARBA" id="ARBA00022630"/>
    </source>
</evidence>
<dbReference type="SUPFAM" id="SSF51905">
    <property type="entry name" value="FAD/NAD(P)-binding domain"/>
    <property type="match status" value="2"/>
</dbReference>
<sequence>MARVVIVGASVAGIRTAQALRQQGFEGPLTLIGEEPHHPYDKPPLSKEQLESGEPTPLLSVDELDRLDVDLHLGVRATGVDTSAQVVHTDAGEHPYDHLVIATGVTPRTLPGSDLAGVRTVRTADDATWLREQLASRPRVVVIGAGFIGAEFAAAASSRGCEVTVVEAQATPMAHILGDRVGERLARFHTDHGVTVRTSARFDHFVGEDAVEGVALADGEVLPADLVVVGIGATPATDWLADSGLPIDNGLECGEDLRVVGHPEVLAAGDVARWPHAHYGDPVRIEHWTNANEHGALAAATIMGSPAPRAQLPYVWSDQYGSRIQIVGLPARGELVHLGGDGPQDLVAVYADASGTVVGGVVVDDSRTFMKLRKAVTKGLAAADLEPPLSPATVDA</sequence>
<keyword evidence="2" id="KW-0285">Flavoprotein</keyword>
<evidence type="ECO:0000259" key="6">
    <source>
        <dbReference type="Pfam" id="PF07992"/>
    </source>
</evidence>
<protein>
    <submittedName>
        <fullName evidence="8">FAD-dependent oxidoreductase</fullName>
    </submittedName>
</protein>
<evidence type="ECO:0000256" key="5">
    <source>
        <dbReference type="SAM" id="MobiDB-lite"/>
    </source>
</evidence>
<dbReference type="Pfam" id="PF07992">
    <property type="entry name" value="Pyr_redox_2"/>
    <property type="match status" value="1"/>
</dbReference>
<feature type="domain" description="FAD/NAD(P)-binding" evidence="6">
    <location>
        <begin position="3"/>
        <end position="295"/>
    </location>
</feature>
<dbReference type="Pfam" id="PF14759">
    <property type="entry name" value="Reductase_C"/>
    <property type="match status" value="1"/>
</dbReference>
<evidence type="ECO:0000256" key="1">
    <source>
        <dbReference type="ARBA" id="ARBA00001974"/>
    </source>
</evidence>
<gene>
    <name evidence="8" type="ORF">N5P18_02895</name>
</gene>
<dbReference type="PANTHER" id="PTHR43557:SF2">
    <property type="entry name" value="RIESKE DOMAIN-CONTAINING PROTEIN-RELATED"/>
    <property type="match status" value="1"/>
</dbReference>
<evidence type="ECO:0000256" key="3">
    <source>
        <dbReference type="ARBA" id="ARBA00022827"/>
    </source>
</evidence>
<organism evidence="8 9">
    <name type="scientific">Janibacter terrae</name>
    <dbReference type="NCBI Taxonomy" id="103817"/>
    <lineage>
        <taxon>Bacteria</taxon>
        <taxon>Bacillati</taxon>
        <taxon>Actinomycetota</taxon>
        <taxon>Actinomycetes</taxon>
        <taxon>Micrococcales</taxon>
        <taxon>Intrasporangiaceae</taxon>
        <taxon>Janibacter</taxon>
    </lineage>
</organism>
<dbReference type="PRINTS" id="PR00368">
    <property type="entry name" value="FADPNR"/>
</dbReference>
<feature type="domain" description="Reductase C-terminal" evidence="7">
    <location>
        <begin position="314"/>
        <end position="380"/>
    </location>
</feature>